<protein>
    <submittedName>
        <fullName evidence="1">Uncharacterized protein</fullName>
    </submittedName>
</protein>
<dbReference type="Proteomes" id="UP000006426">
    <property type="component" value="Plasmid pmppla107"/>
</dbReference>
<keyword evidence="1" id="KW-0614">Plasmid</keyword>
<dbReference type="GeneID" id="39474349"/>
<gene>
    <name evidence="1" type="ORF">PLA107_030555</name>
</gene>
<geneLocation type="plasmid" evidence="2">
    <name>pmppla107</name>
</geneLocation>
<reference evidence="1 2" key="1">
    <citation type="journal article" date="2011" name="PLoS Pathog.">
        <title>Dynamic evolution of pathogenicity revealed by sequencing and comparative genomics of 19 Pseudomonas syringae isolates.</title>
        <authorList>
            <person name="Baltrus D.A."/>
            <person name="Nishimura M.T."/>
            <person name="Romanchuk A."/>
            <person name="Chang J.H."/>
            <person name="Mukhtar M.S."/>
            <person name="Cherkis K."/>
            <person name="Roach J."/>
            <person name="Grant S.R."/>
            <person name="Jones C.D."/>
            <person name="Dangl J.L."/>
        </authorList>
    </citation>
    <scope>NUCLEOTIDE SEQUENCE [LARGE SCALE GENOMIC DNA]</scope>
    <source>
        <strain evidence="1 2">M301315</strain>
    </source>
</reference>
<proteinExistence type="predicted"/>
<evidence type="ECO:0000313" key="1">
    <source>
        <dbReference type="EMBL" id="AXH59569.1"/>
    </source>
</evidence>
<dbReference type="AlphaFoldDB" id="A0AAD0M4B9"/>
<organism evidence="1 2">
    <name type="scientific">Pseudomonas amygdali pv. lachrymans str. M301315</name>
    <dbReference type="NCBI Taxonomy" id="629260"/>
    <lineage>
        <taxon>Bacteria</taxon>
        <taxon>Pseudomonadati</taxon>
        <taxon>Pseudomonadota</taxon>
        <taxon>Gammaproteobacteria</taxon>
        <taxon>Pseudomonadales</taxon>
        <taxon>Pseudomonadaceae</taxon>
        <taxon>Pseudomonas</taxon>
        <taxon>Pseudomonas amygdali</taxon>
    </lineage>
</organism>
<accession>A0AAD0M4B9</accession>
<sequence length="397" mass="44629">MFPIIAIESAYQDHWSPDWKPSGPDFTQIGSLCEQWLLSFTGSDPAEEAINALSQTSRKDHDKRMTFAMTMSLCTPSQHTVELINRYQRHIKTNGYDIGHSVTAIAMVIHDQSPLDLMKIFRDLPPRLYDAAVTAYRITLNELATNAVACDDLIIFEKCFDKNYSQTWADRFVPLAKFPVDSGSKIYQSLIQDPDAEQDFLHARLFTLRGELTDEHAKGSLYKRCIDDKKITLMPGGFVDLDHTRHEAPVHKEHGFAEQLMSDPARHTQVFFAPLGQWSTDSVNQAAADEITQAFLDAGVSPLMILTIGAREMGVETTYSSPNELLLLLKSLSEQDRKFFRKAYLAYLKDFSPKEILASCERPDIAQIVYQMTGNKALLQSGDDKVRSAIIGADLGL</sequence>
<name>A0AAD0M4B9_PSEAV</name>
<dbReference type="EMBL" id="CP031226">
    <property type="protein sequence ID" value="AXH59569.1"/>
    <property type="molecule type" value="Genomic_DNA"/>
</dbReference>
<evidence type="ECO:0000313" key="2">
    <source>
        <dbReference type="Proteomes" id="UP000006426"/>
    </source>
</evidence>
<dbReference type="RefSeq" id="WP_005742217.1">
    <property type="nucleotide sequence ID" value="NZ_CP031226.1"/>
</dbReference>